<reference evidence="2" key="1">
    <citation type="submission" date="2022-03" db="EMBL/GenBank/DDBJ databases">
        <authorList>
            <person name="Tunstrom K."/>
        </authorList>
    </citation>
    <scope>NUCLEOTIDE SEQUENCE</scope>
</reference>
<proteinExistence type="predicted"/>
<dbReference type="EMBL" id="CAKOGL010000026">
    <property type="protein sequence ID" value="CAH2103559.1"/>
    <property type="molecule type" value="Genomic_DNA"/>
</dbReference>
<name>A0AAU9UY95_EUPED</name>
<organism evidence="2 3">
    <name type="scientific">Euphydryas editha</name>
    <name type="common">Edith's checkerspot</name>
    <dbReference type="NCBI Taxonomy" id="104508"/>
    <lineage>
        <taxon>Eukaryota</taxon>
        <taxon>Metazoa</taxon>
        <taxon>Ecdysozoa</taxon>
        <taxon>Arthropoda</taxon>
        <taxon>Hexapoda</taxon>
        <taxon>Insecta</taxon>
        <taxon>Pterygota</taxon>
        <taxon>Neoptera</taxon>
        <taxon>Endopterygota</taxon>
        <taxon>Lepidoptera</taxon>
        <taxon>Glossata</taxon>
        <taxon>Ditrysia</taxon>
        <taxon>Papilionoidea</taxon>
        <taxon>Nymphalidae</taxon>
        <taxon>Nymphalinae</taxon>
        <taxon>Euphydryas</taxon>
    </lineage>
</organism>
<accession>A0AAU9UY95</accession>
<keyword evidence="3" id="KW-1185">Reference proteome</keyword>
<feature type="region of interest" description="Disordered" evidence="1">
    <location>
        <begin position="1"/>
        <end position="123"/>
    </location>
</feature>
<comment type="caution">
    <text evidence="2">The sequence shown here is derived from an EMBL/GenBank/DDBJ whole genome shotgun (WGS) entry which is preliminary data.</text>
</comment>
<feature type="compositionally biased region" description="Basic and acidic residues" evidence="1">
    <location>
        <begin position="27"/>
        <end position="40"/>
    </location>
</feature>
<feature type="compositionally biased region" description="Pro residues" evidence="1">
    <location>
        <begin position="97"/>
        <end position="111"/>
    </location>
</feature>
<evidence type="ECO:0000256" key="1">
    <source>
        <dbReference type="SAM" id="MobiDB-lite"/>
    </source>
</evidence>
<evidence type="ECO:0000313" key="3">
    <source>
        <dbReference type="Proteomes" id="UP001153954"/>
    </source>
</evidence>
<protein>
    <submittedName>
        <fullName evidence="2">Uncharacterized protein</fullName>
    </submittedName>
</protein>
<gene>
    <name evidence="2" type="ORF">EEDITHA_LOCUS18049</name>
</gene>
<dbReference type="Proteomes" id="UP001153954">
    <property type="component" value="Unassembled WGS sequence"/>
</dbReference>
<sequence length="123" mass="14155">MNRNDNMFSGYPRRPQGPQINPAYEEEPSRPSTKENSLHDHNRHTKRTDSWLHNQISTGPGLGSRPFSYLEEPKRPVPVKPPTTPSNEPQWRRDAWPPAPPVPDPDYSPPPRRLKSVLKSNYP</sequence>
<dbReference type="AlphaFoldDB" id="A0AAU9UY95"/>
<evidence type="ECO:0000313" key="2">
    <source>
        <dbReference type="EMBL" id="CAH2103559.1"/>
    </source>
</evidence>